<keyword evidence="1" id="KW-1133">Transmembrane helix</keyword>
<evidence type="ECO:0000256" key="1">
    <source>
        <dbReference type="SAM" id="Phobius"/>
    </source>
</evidence>
<keyword evidence="1" id="KW-0472">Membrane</keyword>
<organism evidence="2">
    <name type="scientific">viral metagenome</name>
    <dbReference type="NCBI Taxonomy" id="1070528"/>
    <lineage>
        <taxon>unclassified sequences</taxon>
        <taxon>metagenomes</taxon>
        <taxon>organismal metagenomes</taxon>
    </lineage>
</organism>
<reference evidence="2" key="1">
    <citation type="journal article" date="2020" name="Nature">
        <title>Giant virus diversity and host interactions through global metagenomics.</title>
        <authorList>
            <person name="Schulz F."/>
            <person name="Roux S."/>
            <person name="Paez-Espino D."/>
            <person name="Jungbluth S."/>
            <person name="Walsh D.A."/>
            <person name="Denef V.J."/>
            <person name="McMahon K.D."/>
            <person name="Konstantinidis K.T."/>
            <person name="Eloe-Fadrosh E.A."/>
            <person name="Kyrpides N.C."/>
            <person name="Woyke T."/>
        </authorList>
    </citation>
    <scope>NUCLEOTIDE SEQUENCE</scope>
    <source>
        <strain evidence="2">GVMAG-M-3300025874-2</strain>
    </source>
</reference>
<sequence length="170" mass="19870">MVDNNSNYQCIKITIIPPSIIAIGYVVIYNDLITNFYIITPIGFFIGMLLIYLCPQIALSLFKRPVYYEDLVDKNGGKEIQIYQTFFFIFNSICTSLLMALFMDYIIFKYNYTSLNYFELIGVIGGIFGLFKKWQLICGSFLMKLMILCKRHKLMDENIYNLELKTLDMV</sequence>
<protein>
    <submittedName>
        <fullName evidence="2">Uncharacterized protein</fullName>
    </submittedName>
</protein>
<evidence type="ECO:0000313" key="2">
    <source>
        <dbReference type="EMBL" id="QHU01690.1"/>
    </source>
</evidence>
<dbReference type="AlphaFoldDB" id="A0A6C0JA21"/>
<proteinExistence type="predicted"/>
<feature type="transmembrane region" description="Helical" evidence="1">
    <location>
        <begin position="12"/>
        <end position="30"/>
    </location>
</feature>
<feature type="transmembrane region" description="Helical" evidence="1">
    <location>
        <begin position="82"/>
        <end position="108"/>
    </location>
</feature>
<accession>A0A6C0JA21</accession>
<feature type="transmembrane region" description="Helical" evidence="1">
    <location>
        <begin position="36"/>
        <end position="62"/>
    </location>
</feature>
<dbReference type="EMBL" id="MN740346">
    <property type="protein sequence ID" value="QHU01690.1"/>
    <property type="molecule type" value="Genomic_DNA"/>
</dbReference>
<feature type="transmembrane region" description="Helical" evidence="1">
    <location>
        <begin position="120"/>
        <end position="143"/>
    </location>
</feature>
<name>A0A6C0JA21_9ZZZZ</name>
<keyword evidence="1" id="KW-0812">Transmembrane</keyword>